<dbReference type="NCBIfam" id="TIGR03882">
    <property type="entry name" value="cyclo_dehyd_2"/>
    <property type="match status" value="1"/>
</dbReference>
<dbReference type="EMBL" id="JANCPR020000003">
    <property type="protein sequence ID" value="MDJ1131026.1"/>
    <property type="molecule type" value="Genomic_DNA"/>
</dbReference>
<sequence length="662" mass="70903">MTEAIGVDHDSEVADARGAFGAAATIRVRGEAVRLCGDAELGHWLLGRLADTPVPAPRARRWLACVREDVSQPGGTPESYAEAESGATAADAAWLPLVWEPGALLIGPLGVPGTPGCPRCAWLRRHRHLVRAPAHDGPYRPAPPSGTVLEMVAALLADELSTRSVPRTRGTLVRVGTGRGEITRHPVLPDPECPHCGPLLPGAEPNPVPRPAPVGEPGRLRMLSGAETAAVADSFVDPCAGLVHEVRERAEGGRPVAVAVRDPAYENAVSYHGYGHGEDFRSARSAAVLEALERLGGVPVPDARALRGPSATYREVAGNAVHPPSFGLHSDASYGLPDFPYVRWSASLETDWAWGRSLTRNRAVLVPAALVHYADPHPRRPRFVQESSSGCAVGASLTEAVLHGLLEVAERDAFLAAWYARLPLTRIDLEAAADRRVPMLAAWARERAGCELMAFDATLEQGVPAVWVMSVAGHEAVGPPAVVCGAAARLRTEDALVAALDELVCTLLAPPAHDLERAAAMLRDPFRVRTMSDHELLYAHPSARERLAFLRTEGERVAPGALDTARPWPESSDLAAHVAELVARYAADGMEVVVVDQTRPEHRAGGLRCVKVLVPGTLPMTFGHAERRLECLPRVRTLPRTLGFRADALAENEINPHPHPFP</sequence>
<dbReference type="Gene3D" id="3.40.50.720">
    <property type="entry name" value="NAD(P)-binding Rossmann-like Domain"/>
    <property type="match status" value="1"/>
</dbReference>
<dbReference type="Gene3D" id="3.30.1330.230">
    <property type="match status" value="1"/>
</dbReference>
<organism evidence="2 3">
    <name type="scientific">Streptomyces iconiensis</name>
    <dbReference type="NCBI Taxonomy" id="1384038"/>
    <lineage>
        <taxon>Bacteria</taxon>
        <taxon>Bacillati</taxon>
        <taxon>Actinomycetota</taxon>
        <taxon>Actinomycetes</taxon>
        <taxon>Kitasatosporales</taxon>
        <taxon>Streptomycetaceae</taxon>
        <taxon>Streptomyces</taxon>
    </lineage>
</organism>
<dbReference type="Pfam" id="PF02624">
    <property type="entry name" value="YcaO"/>
    <property type="match status" value="1"/>
</dbReference>
<evidence type="ECO:0000259" key="1">
    <source>
        <dbReference type="PROSITE" id="PS51664"/>
    </source>
</evidence>
<name>A0ABT6ZPQ4_9ACTN</name>
<dbReference type="Proteomes" id="UP001214441">
    <property type="component" value="Unassembled WGS sequence"/>
</dbReference>
<reference evidence="2 3" key="1">
    <citation type="submission" date="2023-05" db="EMBL/GenBank/DDBJ databases">
        <title>Streptantibioticus silvisoli sp. nov., acidotolerant actinomycetes 1 from pine litter.</title>
        <authorList>
            <person name="Swiecimska M."/>
            <person name="Golinska P."/>
            <person name="Sangal V."/>
            <person name="Wachnowicz B."/>
            <person name="Goodfellow M."/>
        </authorList>
    </citation>
    <scope>NUCLEOTIDE SEQUENCE [LARGE SCALE GENOMIC DNA]</scope>
    <source>
        <strain evidence="2 3">DSM 42109</strain>
    </source>
</reference>
<feature type="domain" description="YcaO" evidence="1">
    <location>
        <begin position="275"/>
        <end position="662"/>
    </location>
</feature>
<dbReference type="PROSITE" id="PS51664">
    <property type="entry name" value="YCAO"/>
    <property type="match status" value="1"/>
</dbReference>
<accession>A0ABT6ZPQ4</accession>
<dbReference type="InterPro" id="IPR022291">
    <property type="entry name" value="Bacteriocin_synth_cyclodeHase"/>
</dbReference>
<dbReference type="InterPro" id="IPR003776">
    <property type="entry name" value="YcaO-like_dom"/>
</dbReference>
<dbReference type="Gene3D" id="3.30.160.660">
    <property type="match status" value="1"/>
</dbReference>
<dbReference type="NCBIfam" id="TIGR03604">
    <property type="entry name" value="TOMM_cyclo_SagD"/>
    <property type="match status" value="1"/>
</dbReference>
<dbReference type="InterPro" id="IPR027624">
    <property type="entry name" value="TOMM_cyclo_SagD"/>
</dbReference>
<protein>
    <submittedName>
        <fullName evidence="2">TOMM leader peptide-binding protein</fullName>
    </submittedName>
</protein>
<proteinExistence type="predicted"/>
<evidence type="ECO:0000313" key="3">
    <source>
        <dbReference type="Proteomes" id="UP001214441"/>
    </source>
</evidence>
<dbReference type="Gene3D" id="3.30.40.250">
    <property type="match status" value="1"/>
</dbReference>
<dbReference type="PANTHER" id="PTHR37809:SF1">
    <property type="entry name" value="RIBOSOMAL PROTEIN S12 METHYLTHIOTRANSFERASE ACCESSORY FACTOR YCAO"/>
    <property type="match status" value="1"/>
</dbReference>
<gene>
    <name evidence="2" type="ORF">NMN56_003470</name>
</gene>
<dbReference type="RefSeq" id="WP_274042237.1">
    <property type="nucleotide sequence ID" value="NZ_JANCPR020000003.1"/>
</dbReference>
<evidence type="ECO:0000313" key="2">
    <source>
        <dbReference type="EMBL" id="MDJ1131026.1"/>
    </source>
</evidence>
<comment type="caution">
    <text evidence="2">The sequence shown here is derived from an EMBL/GenBank/DDBJ whole genome shotgun (WGS) entry which is preliminary data.</text>
</comment>
<keyword evidence="3" id="KW-1185">Reference proteome</keyword>
<dbReference type="PANTHER" id="PTHR37809">
    <property type="entry name" value="RIBOSOMAL PROTEIN S12 METHYLTHIOTRANSFERASE ACCESSORY FACTOR YCAO"/>
    <property type="match status" value="1"/>
</dbReference>